<proteinExistence type="inferred from homology"/>
<gene>
    <name evidence="4" type="ORF">LEP1GSC151_5231</name>
</gene>
<protein>
    <submittedName>
        <fullName evidence="4">KR domain protein</fullName>
    </submittedName>
</protein>
<accession>M3I6B3</accession>
<evidence type="ECO:0000313" key="4">
    <source>
        <dbReference type="EMBL" id="EMG10936.1"/>
    </source>
</evidence>
<organism evidence="4 5">
    <name type="scientific">Leptospira interrogans serovar Grippotyphosa str. LT2186</name>
    <dbReference type="NCBI Taxonomy" id="1001599"/>
    <lineage>
        <taxon>Bacteria</taxon>
        <taxon>Pseudomonadati</taxon>
        <taxon>Spirochaetota</taxon>
        <taxon>Spirochaetia</taxon>
        <taxon>Leptospirales</taxon>
        <taxon>Leptospiraceae</taxon>
        <taxon>Leptospira</taxon>
    </lineage>
</organism>
<dbReference type="SMART" id="SM00822">
    <property type="entry name" value="PKS_KR"/>
    <property type="match status" value="1"/>
</dbReference>
<dbReference type="NCBIfam" id="NF005559">
    <property type="entry name" value="PRK07231.1"/>
    <property type="match status" value="1"/>
</dbReference>
<reference evidence="4 5" key="1">
    <citation type="submission" date="2013-02" db="EMBL/GenBank/DDBJ databases">
        <authorList>
            <person name="Harkins D.M."/>
            <person name="Durkin A.S."/>
            <person name="Brinkac L.M."/>
            <person name="Haft D.H."/>
            <person name="Selengut J.D."/>
            <person name="Sanka R."/>
            <person name="DePew J."/>
            <person name="Purushe J."/>
            <person name="Tulsiani S.M."/>
            <person name="Graham G.C."/>
            <person name="Burns M.-A."/>
            <person name="Dohnt M.F."/>
            <person name="Smythe L.D."/>
            <person name="McKay D.B."/>
            <person name="Craig S.B."/>
            <person name="Vinetz J.M."/>
            <person name="Sutton G.G."/>
            <person name="Nierman W.C."/>
            <person name="Fouts D.E."/>
        </authorList>
    </citation>
    <scope>NUCLEOTIDE SEQUENCE [LARGE SCALE GENOMIC DNA]</scope>
    <source>
        <strain evidence="4 5">LT2186</strain>
    </source>
</reference>
<dbReference type="PANTHER" id="PTHR42760">
    <property type="entry name" value="SHORT-CHAIN DEHYDROGENASES/REDUCTASES FAMILY MEMBER"/>
    <property type="match status" value="1"/>
</dbReference>
<evidence type="ECO:0000259" key="3">
    <source>
        <dbReference type="SMART" id="SM00822"/>
    </source>
</evidence>
<dbReference type="Pfam" id="PF13561">
    <property type="entry name" value="adh_short_C2"/>
    <property type="match status" value="1"/>
</dbReference>
<evidence type="ECO:0000313" key="5">
    <source>
        <dbReference type="Proteomes" id="UP000011776"/>
    </source>
</evidence>
<feature type="domain" description="Ketoreductase" evidence="3">
    <location>
        <begin position="12"/>
        <end position="195"/>
    </location>
</feature>
<dbReference type="AlphaFoldDB" id="M3I6B3"/>
<evidence type="ECO:0000256" key="2">
    <source>
        <dbReference type="ARBA" id="ARBA00023002"/>
    </source>
</evidence>
<dbReference type="Gene3D" id="3.40.50.720">
    <property type="entry name" value="NAD(P)-binding Rossmann-like Domain"/>
    <property type="match status" value="1"/>
</dbReference>
<dbReference type="InterPro" id="IPR036291">
    <property type="entry name" value="NAD(P)-bd_dom_sf"/>
</dbReference>
<keyword evidence="2" id="KW-0560">Oxidoreductase</keyword>
<dbReference type="PRINTS" id="PR00080">
    <property type="entry name" value="SDRFAMILY"/>
</dbReference>
<dbReference type="Proteomes" id="UP000011776">
    <property type="component" value="Unassembled WGS sequence"/>
</dbReference>
<dbReference type="InterPro" id="IPR057326">
    <property type="entry name" value="KR_dom"/>
</dbReference>
<dbReference type="FunFam" id="3.40.50.720:FF:000173">
    <property type="entry name" value="3-oxoacyl-[acyl-carrier protein] reductase"/>
    <property type="match status" value="1"/>
</dbReference>
<dbReference type="PRINTS" id="PR00081">
    <property type="entry name" value="GDHRDH"/>
</dbReference>
<dbReference type="InterPro" id="IPR002347">
    <property type="entry name" value="SDR_fam"/>
</dbReference>
<dbReference type="BioCyc" id="LINT1001599:G11K9-1608-MONOMER"/>
<dbReference type="PANTHER" id="PTHR42760:SF133">
    <property type="entry name" value="3-OXOACYL-[ACYL-CARRIER-PROTEIN] REDUCTASE"/>
    <property type="match status" value="1"/>
</dbReference>
<dbReference type="EMBL" id="AFME02000211">
    <property type="protein sequence ID" value="EMG10936.1"/>
    <property type="molecule type" value="Genomic_DNA"/>
</dbReference>
<dbReference type="InterPro" id="IPR020904">
    <property type="entry name" value="Sc_DH/Rdtase_CS"/>
</dbReference>
<dbReference type="GO" id="GO:0006633">
    <property type="term" value="P:fatty acid biosynthetic process"/>
    <property type="evidence" value="ECO:0007669"/>
    <property type="project" value="TreeGrafter"/>
</dbReference>
<name>M3I6B3_LEPIR</name>
<comment type="caution">
    <text evidence="4">The sequence shown here is derived from an EMBL/GenBank/DDBJ whole genome shotgun (WGS) entry which is preliminary data.</text>
</comment>
<dbReference type="SUPFAM" id="SSF51735">
    <property type="entry name" value="NAD(P)-binding Rossmann-fold domains"/>
    <property type="match status" value="1"/>
</dbReference>
<comment type="similarity">
    <text evidence="1">Belongs to the short-chain dehydrogenases/reductases (SDR) family.</text>
</comment>
<sequence>MREIMSKQFEGKVALVTGAASPRGLGRAIANTIAKEGGDIVLVDLNKEQIEQAAADVAKEFGVKTLGLSCNVTKPEDCDSVIAGVKEKFGKLDFLVNNAGVLKDNLFIRMSEQEFDFVLDVNLKGVFLMTKYASKLLLKAESGRIVNISSVSGLTGQPGQANYSSSKAGVIALTKVAAREFAGRNVLVNAVCPGYVQTDMTASLPEEVQKKLTDPAFIPLRRPGTQQEIANAVKFFLSDQSNYITGTYLRVDGGAAIGM</sequence>
<evidence type="ECO:0000256" key="1">
    <source>
        <dbReference type="ARBA" id="ARBA00006484"/>
    </source>
</evidence>
<dbReference type="PROSITE" id="PS00061">
    <property type="entry name" value="ADH_SHORT"/>
    <property type="match status" value="1"/>
</dbReference>
<dbReference type="GO" id="GO:0016616">
    <property type="term" value="F:oxidoreductase activity, acting on the CH-OH group of donors, NAD or NADP as acceptor"/>
    <property type="evidence" value="ECO:0007669"/>
    <property type="project" value="TreeGrafter"/>
</dbReference>
<dbReference type="GO" id="GO:0048038">
    <property type="term" value="F:quinone binding"/>
    <property type="evidence" value="ECO:0007669"/>
    <property type="project" value="TreeGrafter"/>
</dbReference>